<dbReference type="AlphaFoldDB" id="A0A7G5FIR7"/>
<protein>
    <submittedName>
        <fullName evidence="2">AzlD domain-containing protein</fullName>
    </submittedName>
</protein>
<evidence type="ECO:0000313" key="3">
    <source>
        <dbReference type="Proteomes" id="UP000515570"/>
    </source>
</evidence>
<organism evidence="2 3">
    <name type="scientific">Corynebacterium hindlerae</name>
    <dbReference type="NCBI Taxonomy" id="699041"/>
    <lineage>
        <taxon>Bacteria</taxon>
        <taxon>Bacillati</taxon>
        <taxon>Actinomycetota</taxon>
        <taxon>Actinomycetes</taxon>
        <taxon>Mycobacteriales</taxon>
        <taxon>Corynebacteriaceae</taxon>
        <taxon>Corynebacterium</taxon>
    </lineage>
</organism>
<evidence type="ECO:0000256" key="1">
    <source>
        <dbReference type="SAM" id="Phobius"/>
    </source>
</evidence>
<dbReference type="Pfam" id="PF05437">
    <property type="entry name" value="AzlD"/>
    <property type="match status" value="1"/>
</dbReference>
<feature type="transmembrane region" description="Helical" evidence="1">
    <location>
        <begin position="41"/>
        <end position="69"/>
    </location>
</feature>
<feature type="transmembrane region" description="Helical" evidence="1">
    <location>
        <begin position="81"/>
        <end position="99"/>
    </location>
</feature>
<dbReference type="InterPro" id="IPR008407">
    <property type="entry name" value="Brnchd-chn_aa_trnsp_AzlD"/>
</dbReference>
<proteinExistence type="predicted"/>
<dbReference type="Proteomes" id="UP000515570">
    <property type="component" value="Chromosome"/>
</dbReference>
<keyword evidence="1" id="KW-0472">Membrane</keyword>
<name>A0A7G5FIR7_9CORY</name>
<accession>A0A7G5FIR7</accession>
<sequence>MAVGTAVAVTFMLRALPFAIKAKLSGSPFLENFGRWMPQGAMIILLLYCLHGVGWGPTHVNVGYGVGLAVTAGVHLWRRNAVLSIVAGTIACVALSTGLA</sequence>
<reference evidence="2 3" key="1">
    <citation type="submission" date="2020-07" db="EMBL/GenBank/DDBJ databases">
        <title>non toxigenic Corynebacterium sp. nov from a clinical source.</title>
        <authorList>
            <person name="Bernier A.-M."/>
            <person name="Bernard K."/>
        </authorList>
    </citation>
    <scope>NUCLEOTIDE SEQUENCE [LARGE SCALE GENOMIC DNA]</scope>
    <source>
        <strain evidence="3">NML 93-0612</strain>
    </source>
</reference>
<keyword evidence="3" id="KW-1185">Reference proteome</keyword>
<keyword evidence="1" id="KW-0812">Transmembrane</keyword>
<gene>
    <name evidence="2" type="ORF">HW450_09110</name>
</gene>
<keyword evidence="1" id="KW-1133">Transmembrane helix</keyword>
<dbReference type="EMBL" id="CP059833">
    <property type="protein sequence ID" value="QMV86508.1"/>
    <property type="molecule type" value="Genomic_DNA"/>
</dbReference>
<evidence type="ECO:0000313" key="2">
    <source>
        <dbReference type="EMBL" id="QMV86508.1"/>
    </source>
</evidence>